<dbReference type="Pfam" id="PF00173">
    <property type="entry name" value="Cyt-b5"/>
    <property type="match status" value="1"/>
</dbReference>
<comment type="similarity">
    <text evidence="1">Belongs to the cytochrome b5 family. MAPR subfamily.</text>
</comment>
<dbReference type="EMBL" id="CP090893">
    <property type="protein sequence ID" value="ULU00611.1"/>
    <property type="molecule type" value="Genomic_DNA"/>
</dbReference>
<dbReference type="PANTHER" id="PTHR10281:SF4">
    <property type="entry name" value="NEUFERRICIN"/>
    <property type="match status" value="1"/>
</dbReference>
<dbReference type="InterPro" id="IPR009564">
    <property type="entry name" value="DUF1179"/>
</dbReference>
<dbReference type="SMART" id="SM01117">
    <property type="entry name" value="Cyt-b5"/>
    <property type="match status" value="1"/>
</dbReference>
<dbReference type="Proteomes" id="UP000827892">
    <property type="component" value="Chromosome III"/>
</dbReference>
<dbReference type="SUPFAM" id="SSF55856">
    <property type="entry name" value="Cytochrome b5-like heme/steroid binding domain"/>
    <property type="match status" value="1"/>
</dbReference>
<dbReference type="InterPro" id="IPR036400">
    <property type="entry name" value="Cyt_B5-like_heme/steroid_sf"/>
</dbReference>
<feature type="domain" description="Cytochrome b5 heme-binding" evidence="3">
    <location>
        <begin position="101"/>
        <end position="197"/>
    </location>
</feature>
<dbReference type="AlphaFoldDB" id="A0AAE9DBV4"/>
<protein>
    <recommendedName>
        <fullName evidence="3">Cytochrome b5 heme-binding domain-containing protein</fullName>
    </recommendedName>
</protein>
<proteinExistence type="inferred from homology"/>
<evidence type="ECO:0000256" key="1">
    <source>
        <dbReference type="ARBA" id="ARBA00038357"/>
    </source>
</evidence>
<name>A0AAE9DBV4_CAEBR</name>
<gene>
    <name evidence="4" type="ORF">L3Y34_001220</name>
</gene>
<evidence type="ECO:0000259" key="3">
    <source>
        <dbReference type="SMART" id="SM01117"/>
    </source>
</evidence>
<evidence type="ECO:0000313" key="5">
    <source>
        <dbReference type="Proteomes" id="UP000827892"/>
    </source>
</evidence>
<evidence type="ECO:0000313" key="4">
    <source>
        <dbReference type="EMBL" id="ULU00611.1"/>
    </source>
</evidence>
<dbReference type="Gene3D" id="3.10.120.10">
    <property type="entry name" value="Cytochrome b5-like heme/steroid binding domain"/>
    <property type="match status" value="1"/>
</dbReference>
<accession>A0AAE9DBV4</accession>
<organism evidence="4 5">
    <name type="scientific">Caenorhabditis briggsae</name>
    <dbReference type="NCBI Taxonomy" id="6238"/>
    <lineage>
        <taxon>Eukaryota</taxon>
        <taxon>Metazoa</taxon>
        <taxon>Ecdysozoa</taxon>
        <taxon>Nematoda</taxon>
        <taxon>Chromadorea</taxon>
        <taxon>Rhabditida</taxon>
        <taxon>Rhabditina</taxon>
        <taxon>Rhabditomorpha</taxon>
        <taxon>Rhabditoidea</taxon>
        <taxon>Rhabditidae</taxon>
        <taxon>Peloderinae</taxon>
        <taxon>Caenorhabditis</taxon>
    </lineage>
</organism>
<reference evidence="4 5" key="1">
    <citation type="submission" date="2022-05" db="EMBL/GenBank/DDBJ databases">
        <title>Chromosome-level reference genomes for two strains of Caenorhabditis briggsae: an improved platform for comparative genomics.</title>
        <authorList>
            <person name="Stevens L."/>
            <person name="Andersen E.C."/>
        </authorList>
    </citation>
    <scope>NUCLEOTIDE SEQUENCE [LARGE SCALE GENOMIC DNA]</scope>
    <source>
        <strain evidence="4">QX1410_ONT</strain>
        <tissue evidence="4">Whole-organism</tissue>
    </source>
</reference>
<dbReference type="PANTHER" id="PTHR10281">
    <property type="entry name" value="MEMBRANE-ASSOCIATED PROGESTERONE RECEPTOR COMPONENT-RELATED"/>
    <property type="match status" value="1"/>
</dbReference>
<dbReference type="InterPro" id="IPR001199">
    <property type="entry name" value="Cyt_B5-like_heme/steroid-bd"/>
</dbReference>
<dbReference type="InterPro" id="IPR050577">
    <property type="entry name" value="MAPR/NEUFC/NENF-like"/>
</dbReference>
<dbReference type="Pfam" id="PF06678">
    <property type="entry name" value="DUF1179"/>
    <property type="match status" value="1"/>
</dbReference>
<evidence type="ECO:0000256" key="2">
    <source>
        <dbReference type="SAM" id="MobiDB-lite"/>
    </source>
</evidence>
<sequence length="406" mass="45181">MEKNRRKKDDAGVMTKTLAGVAALTFLVSFICSSYDITFSHVISTIDVILEESEYYRSTKEWMASSIDATWHEVSIPSRKAEHLQAINPEVDVAAGGKHVFTPEQLHFFDGSRDSKPCYLAILGRVYDVDGKKEYYGPGKSYHHFAGRDATRAFTTGDFTENGLVASTHGLSHDELLSIRDWVSFYDKEYPLVGVVADLYYDSDGQPTAELTDVLARVEKANEYRKAQAVEIEVFPPCNSEYNQNGGRVWCSTKSGGVERQWAGVPRKLIEQTTKKFRCACVKNFGPGVSGAEEVKTSNERELGIHQLSSPKMRLDFIPTKIPEIVSLFLSSFSLIQCKSKKKFQSDNKARLVSPDTPGTPQSVKDVHRPVSQAPPAMVPVDSRAFTFNDPEGDTLALVLETDKNT</sequence>
<feature type="region of interest" description="Disordered" evidence="2">
    <location>
        <begin position="347"/>
        <end position="376"/>
    </location>
</feature>